<reference evidence="1" key="1">
    <citation type="submission" date="2018-11" db="EMBL/GenBank/DDBJ databases">
        <authorList>
            <consortium name="Pathogen Informatics"/>
        </authorList>
    </citation>
    <scope>NUCLEOTIDE SEQUENCE</scope>
</reference>
<accession>A0A448X6R9</accession>
<proteinExistence type="predicted"/>
<evidence type="ECO:0000313" key="1">
    <source>
        <dbReference type="EMBL" id="VEL29511.1"/>
    </source>
</evidence>
<sequence>MLTSVPQVPLAGHLYPIQTQAPPPPINIPTVSTAGQLIFPSGLPEACPTALSQQHQQHSAAAFAAAMAAANYYSQPTAANSVGPMATGAMPHSQPPQQQQLMAAAQFASFLHHQQQQQQQSSHTQVNYHSVVLKVFI</sequence>
<name>A0A448X6R9_9PLAT</name>
<dbReference type="EMBL" id="CAAALY010103848">
    <property type="protein sequence ID" value="VEL29511.1"/>
    <property type="molecule type" value="Genomic_DNA"/>
</dbReference>
<organism evidence="1 2">
    <name type="scientific">Protopolystoma xenopodis</name>
    <dbReference type="NCBI Taxonomy" id="117903"/>
    <lineage>
        <taxon>Eukaryota</taxon>
        <taxon>Metazoa</taxon>
        <taxon>Spiralia</taxon>
        <taxon>Lophotrochozoa</taxon>
        <taxon>Platyhelminthes</taxon>
        <taxon>Monogenea</taxon>
        <taxon>Polyopisthocotylea</taxon>
        <taxon>Polystomatidea</taxon>
        <taxon>Polystomatidae</taxon>
        <taxon>Protopolystoma</taxon>
    </lineage>
</organism>
<comment type="caution">
    <text evidence="1">The sequence shown here is derived from an EMBL/GenBank/DDBJ whole genome shotgun (WGS) entry which is preliminary data.</text>
</comment>
<keyword evidence="2" id="KW-1185">Reference proteome</keyword>
<dbReference type="AlphaFoldDB" id="A0A448X6R9"/>
<dbReference type="Proteomes" id="UP000784294">
    <property type="component" value="Unassembled WGS sequence"/>
</dbReference>
<gene>
    <name evidence="1" type="ORF">PXEA_LOCUS22951</name>
</gene>
<protein>
    <submittedName>
        <fullName evidence="1">Uncharacterized protein</fullName>
    </submittedName>
</protein>
<evidence type="ECO:0000313" key="2">
    <source>
        <dbReference type="Proteomes" id="UP000784294"/>
    </source>
</evidence>